<protein>
    <submittedName>
        <fullName evidence="1">Uncharacterized protein</fullName>
    </submittedName>
</protein>
<gene>
    <name evidence="1" type="ORF">CAUS1442_LOCUS14274</name>
</gene>
<organism evidence="1">
    <name type="scientific">Craspedostauros australis</name>
    <dbReference type="NCBI Taxonomy" id="1486917"/>
    <lineage>
        <taxon>Eukaryota</taxon>
        <taxon>Sar</taxon>
        <taxon>Stramenopiles</taxon>
        <taxon>Ochrophyta</taxon>
        <taxon>Bacillariophyta</taxon>
        <taxon>Bacillariophyceae</taxon>
        <taxon>Bacillariophycidae</taxon>
        <taxon>Naviculales</taxon>
        <taxon>Naviculaceae</taxon>
        <taxon>Craspedostauros</taxon>
    </lineage>
</organism>
<reference evidence="1" key="1">
    <citation type="submission" date="2021-01" db="EMBL/GenBank/DDBJ databases">
        <authorList>
            <person name="Corre E."/>
            <person name="Pelletier E."/>
            <person name="Niang G."/>
            <person name="Scheremetjew M."/>
            <person name="Finn R."/>
            <person name="Kale V."/>
            <person name="Holt S."/>
            <person name="Cochrane G."/>
            <person name="Meng A."/>
            <person name="Brown T."/>
            <person name="Cohen L."/>
        </authorList>
    </citation>
    <scope>NUCLEOTIDE SEQUENCE</scope>
    <source>
        <strain evidence="1">CCMP3328</strain>
    </source>
</reference>
<sequence>MASTCSCTLQIIGSRPTMAKSHGMVCRSSHVLRKLVCLLVSLVAMGQTQLAVHRNGPAVSKLKYRCKDVSSRALTRIVSCGTMMACMVGLCRPLHAFGWSADDEVVS</sequence>
<accession>A0A7S0F6P6</accession>
<evidence type="ECO:0000313" key="1">
    <source>
        <dbReference type="EMBL" id="CAD8342139.1"/>
    </source>
</evidence>
<name>A0A7S0F6P6_9STRA</name>
<proteinExistence type="predicted"/>
<dbReference type="AlphaFoldDB" id="A0A7S0F6P6"/>
<dbReference type="EMBL" id="HBEF01023053">
    <property type="protein sequence ID" value="CAD8342139.1"/>
    <property type="molecule type" value="Transcribed_RNA"/>
</dbReference>